<evidence type="ECO:0008006" key="4">
    <source>
        <dbReference type="Google" id="ProtNLM"/>
    </source>
</evidence>
<protein>
    <recommendedName>
        <fullName evidence="4">WxL domain-containing protein</fullName>
    </recommendedName>
</protein>
<sequence length="190" mass="20316">MNQSVPIICQEKAIVKLTQKTKQLLFMKKSILTSIALVLVAFAANAQLSATHTVTVTIPTVMDVRFQPSGPNNTTFTFADGAEIETGKENLNASGLQVRSNKNWKLSVKAGQANFTPSTTVALAMPASILSVKRGTGAYLGLTTVDQELTTGNKGGYGANTFNVDYRALPSFDHEPATYTLPVVYTVSAQ</sequence>
<keyword evidence="1" id="KW-0732">Signal</keyword>
<evidence type="ECO:0000313" key="2">
    <source>
        <dbReference type="EMBL" id="MCP9762279.1"/>
    </source>
</evidence>
<keyword evidence="3" id="KW-1185">Reference proteome</keyword>
<evidence type="ECO:0000313" key="3">
    <source>
        <dbReference type="Proteomes" id="UP001204144"/>
    </source>
</evidence>
<organism evidence="2 3">
    <name type="scientific">Lacihabitans soyangensis</name>
    <dbReference type="NCBI Taxonomy" id="869394"/>
    <lineage>
        <taxon>Bacteria</taxon>
        <taxon>Pseudomonadati</taxon>
        <taxon>Bacteroidota</taxon>
        <taxon>Cytophagia</taxon>
        <taxon>Cytophagales</taxon>
        <taxon>Leadbetterellaceae</taxon>
        <taxon>Lacihabitans</taxon>
    </lineage>
</organism>
<comment type="caution">
    <text evidence="2">The sequence shown here is derived from an EMBL/GenBank/DDBJ whole genome shotgun (WGS) entry which is preliminary data.</text>
</comment>
<proteinExistence type="predicted"/>
<feature type="signal peptide" evidence="1">
    <location>
        <begin position="1"/>
        <end position="46"/>
    </location>
</feature>
<evidence type="ECO:0000256" key="1">
    <source>
        <dbReference type="SAM" id="SignalP"/>
    </source>
</evidence>
<accession>A0AAE3KS71</accession>
<feature type="chain" id="PRO_5042221248" description="WxL domain-containing protein" evidence="1">
    <location>
        <begin position="47"/>
        <end position="190"/>
    </location>
</feature>
<reference evidence="2 3" key="1">
    <citation type="submission" date="2018-11" db="EMBL/GenBank/DDBJ databases">
        <title>Novel bacteria species description.</title>
        <authorList>
            <person name="Han J.-H."/>
        </authorList>
    </citation>
    <scope>NUCLEOTIDE SEQUENCE [LARGE SCALE GENOMIC DNA]</scope>
    <source>
        <strain evidence="2 3">KCTC23259</strain>
    </source>
</reference>
<dbReference type="AlphaFoldDB" id="A0AAE3KS71"/>
<dbReference type="Proteomes" id="UP001204144">
    <property type="component" value="Unassembled WGS sequence"/>
</dbReference>
<gene>
    <name evidence="2" type="ORF">EGI31_04875</name>
</gene>
<dbReference type="EMBL" id="RJUF01000008">
    <property type="protein sequence ID" value="MCP9762279.1"/>
    <property type="molecule type" value="Genomic_DNA"/>
</dbReference>
<name>A0AAE3KS71_9BACT</name>